<dbReference type="PANTHER" id="PTHR33751:SF9">
    <property type="entry name" value="CYTOCHROME C4"/>
    <property type="match status" value="1"/>
</dbReference>
<proteinExistence type="predicted"/>
<dbReference type="InterPro" id="IPR009056">
    <property type="entry name" value="Cyt_c-like_dom"/>
</dbReference>
<evidence type="ECO:0000256" key="5">
    <source>
        <dbReference type="ARBA" id="ARBA00023004"/>
    </source>
</evidence>
<evidence type="ECO:0000256" key="4">
    <source>
        <dbReference type="ARBA" id="ARBA00022982"/>
    </source>
</evidence>
<keyword evidence="1" id="KW-0813">Transport</keyword>
<keyword evidence="7" id="KW-0732">Signal</keyword>
<evidence type="ECO:0000256" key="3">
    <source>
        <dbReference type="ARBA" id="ARBA00022723"/>
    </source>
</evidence>
<dbReference type="RefSeq" id="WP_200341377.1">
    <property type="nucleotide sequence ID" value="NZ_NRRL01000037.1"/>
</dbReference>
<reference evidence="9 10" key="1">
    <citation type="journal article" date="2020" name="Microorganisms">
        <title>Osmotic Adaptation and Compatible Solute Biosynthesis of Phototrophic Bacteria as Revealed from Genome Analyses.</title>
        <authorList>
            <person name="Imhoff J.F."/>
            <person name="Rahn T."/>
            <person name="Kunzel S."/>
            <person name="Keller A."/>
            <person name="Neulinger S.C."/>
        </authorList>
    </citation>
    <scope>NUCLEOTIDE SEQUENCE [LARGE SCALE GENOMIC DNA]</scope>
    <source>
        <strain evidence="9 10">DSM 9895</strain>
    </source>
</reference>
<keyword evidence="2 6" id="KW-0349">Heme</keyword>
<evidence type="ECO:0000313" key="10">
    <source>
        <dbReference type="Proteomes" id="UP001296873"/>
    </source>
</evidence>
<keyword evidence="4" id="KW-0249">Electron transport</keyword>
<evidence type="ECO:0000313" key="9">
    <source>
        <dbReference type="EMBL" id="MBK1669050.1"/>
    </source>
</evidence>
<keyword evidence="3 6" id="KW-0479">Metal-binding</keyword>
<dbReference type="Gene3D" id="1.10.760.10">
    <property type="entry name" value="Cytochrome c-like domain"/>
    <property type="match status" value="1"/>
</dbReference>
<protein>
    <recommendedName>
        <fullName evidence="8">Cytochrome c domain-containing protein</fullName>
    </recommendedName>
</protein>
<dbReference type="PANTHER" id="PTHR33751">
    <property type="entry name" value="CBB3-TYPE CYTOCHROME C OXIDASE SUBUNIT FIXP"/>
    <property type="match status" value="1"/>
</dbReference>
<feature type="chain" id="PRO_5045401656" description="Cytochrome c domain-containing protein" evidence="7">
    <location>
        <begin position="21"/>
        <end position="104"/>
    </location>
</feature>
<dbReference type="InterPro" id="IPR050597">
    <property type="entry name" value="Cytochrome_c_Oxidase_Subunit"/>
</dbReference>
<dbReference type="EMBL" id="NRRL01000037">
    <property type="protein sequence ID" value="MBK1669050.1"/>
    <property type="molecule type" value="Genomic_DNA"/>
</dbReference>
<accession>A0ABS1DI34</accession>
<sequence>MRVSAALLTGLLLAGPPALAGSVEQGLEKTKELGCRTCHGKDGQGIMPIYPNLAGQKAAYLEQQLKAFRSGRRPAAQMSIVAKDLSNQDISDLAAYYASLKPCQ</sequence>
<keyword evidence="10" id="KW-1185">Reference proteome</keyword>
<dbReference type="InterPro" id="IPR036909">
    <property type="entry name" value="Cyt_c-like_dom_sf"/>
</dbReference>
<gene>
    <name evidence="9" type="ORF">CKO28_13510</name>
</gene>
<dbReference type="SUPFAM" id="SSF46626">
    <property type="entry name" value="Cytochrome c"/>
    <property type="match status" value="1"/>
</dbReference>
<dbReference type="Pfam" id="PF00034">
    <property type="entry name" value="Cytochrom_C"/>
    <property type="match status" value="1"/>
</dbReference>
<keyword evidence="5 6" id="KW-0408">Iron</keyword>
<name>A0ABS1DI34_9PROT</name>
<feature type="domain" description="Cytochrome c" evidence="8">
    <location>
        <begin position="21"/>
        <end position="101"/>
    </location>
</feature>
<organism evidence="9 10">
    <name type="scientific">Rhodovibrio sodomensis</name>
    <dbReference type="NCBI Taxonomy" id="1088"/>
    <lineage>
        <taxon>Bacteria</taxon>
        <taxon>Pseudomonadati</taxon>
        <taxon>Pseudomonadota</taxon>
        <taxon>Alphaproteobacteria</taxon>
        <taxon>Rhodospirillales</taxon>
        <taxon>Rhodovibrionaceae</taxon>
        <taxon>Rhodovibrio</taxon>
    </lineage>
</organism>
<comment type="caution">
    <text evidence="9">The sequence shown here is derived from an EMBL/GenBank/DDBJ whole genome shotgun (WGS) entry which is preliminary data.</text>
</comment>
<evidence type="ECO:0000256" key="7">
    <source>
        <dbReference type="SAM" id="SignalP"/>
    </source>
</evidence>
<dbReference type="PROSITE" id="PS51007">
    <property type="entry name" value="CYTC"/>
    <property type="match status" value="1"/>
</dbReference>
<evidence type="ECO:0000256" key="1">
    <source>
        <dbReference type="ARBA" id="ARBA00022448"/>
    </source>
</evidence>
<dbReference type="Proteomes" id="UP001296873">
    <property type="component" value="Unassembled WGS sequence"/>
</dbReference>
<evidence type="ECO:0000259" key="8">
    <source>
        <dbReference type="PROSITE" id="PS51007"/>
    </source>
</evidence>
<feature type="signal peptide" evidence="7">
    <location>
        <begin position="1"/>
        <end position="20"/>
    </location>
</feature>
<evidence type="ECO:0000256" key="6">
    <source>
        <dbReference type="PROSITE-ProRule" id="PRU00433"/>
    </source>
</evidence>
<evidence type="ECO:0000256" key="2">
    <source>
        <dbReference type="ARBA" id="ARBA00022617"/>
    </source>
</evidence>